<dbReference type="InterPro" id="IPR000917">
    <property type="entry name" value="Sulfatase_N"/>
</dbReference>
<dbReference type="SUPFAM" id="SSF53649">
    <property type="entry name" value="Alkaline phosphatase-like"/>
    <property type="match status" value="1"/>
</dbReference>
<name>A0AAD9K2V5_9ANNE</name>
<dbReference type="InterPro" id="IPR050738">
    <property type="entry name" value="Sulfatase"/>
</dbReference>
<dbReference type="InterPro" id="IPR017850">
    <property type="entry name" value="Alkaline_phosphatase_core_sf"/>
</dbReference>
<sequence length="563" mass="62188">MVIHCHLALFGTLLMYSGLTSGDEPPNVLLIIADDLGIGDVGCFGNDTIRTPNLDRLATEGAKLTHHLAAASICTPSRAALMTGRYPIRIGMAPKNIFRVNFFLSSASGLPPNEITIGEIAKEKGYRTGLIDRRSGKQGFDYFYGLPLTNLRDFGDECENVIRAKLPFIDNLLLAVLLGGVMFVYFLKKAQMVGRFGAITLLSLFASPVILVYAIMYGMPYWNGAVMRNLDVVEQPIDLTRFTEMMVAEGKRFIRTRSESDQPFLLVMSLVQVHTALHAADPFKGKSRHGSYGDEVEEMDWSIGQLLDELDTLGLAKNTFVYFTSDNGGHVEEKGIHGDRQGGWNGIYRGGKGQGGMDGGIRVPTLIRWPGVVKAGSVIDVPTSHLDVLPTVAGVIEGKPPTDRVIDGVDILPLLKAGHHYLPSPPHHFLVHYCCDDIHSARYTPGNGSDVYKVHFATPKWDVGTEGCGLFCDCYGNAITQHDPPLMFNIARDPSERSPISPKTETYRVMLQEIEKLLKQHRRSLVPVDSEFNRLKLVPRPWLQPCCNFPTCSCRDSKRSGLK</sequence>
<dbReference type="GO" id="GO:0004065">
    <property type="term" value="F:arylsulfatase activity"/>
    <property type="evidence" value="ECO:0007669"/>
    <property type="project" value="TreeGrafter"/>
</dbReference>
<evidence type="ECO:0000259" key="8">
    <source>
        <dbReference type="Pfam" id="PF00884"/>
    </source>
</evidence>
<dbReference type="Pfam" id="PF00884">
    <property type="entry name" value="Sulfatase"/>
    <property type="match status" value="1"/>
</dbReference>
<feature type="signal peptide" evidence="7">
    <location>
        <begin position="1"/>
        <end position="22"/>
    </location>
</feature>
<evidence type="ECO:0000256" key="7">
    <source>
        <dbReference type="SAM" id="SignalP"/>
    </source>
</evidence>
<gene>
    <name evidence="9" type="ORF">LSH36_89g03030</name>
</gene>
<dbReference type="AlphaFoldDB" id="A0AAD9K2V5"/>
<reference evidence="9" key="1">
    <citation type="journal article" date="2023" name="Mol. Biol. Evol.">
        <title>Third-Generation Sequencing Reveals the Adaptive Role of the Epigenome in Three Deep-Sea Polychaetes.</title>
        <authorList>
            <person name="Perez M."/>
            <person name="Aroh O."/>
            <person name="Sun Y."/>
            <person name="Lan Y."/>
            <person name="Juniper S.K."/>
            <person name="Young C.R."/>
            <person name="Angers B."/>
            <person name="Qian P.Y."/>
        </authorList>
    </citation>
    <scope>NUCLEOTIDE SEQUENCE</scope>
    <source>
        <strain evidence="9">P08H-3</strain>
    </source>
</reference>
<evidence type="ECO:0000256" key="6">
    <source>
        <dbReference type="SAM" id="Phobius"/>
    </source>
</evidence>
<dbReference type="EMBL" id="JAODUP010000089">
    <property type="protein sequence ID" value="KAK2162930.1"/>
    <property type="molecule type" value="Genomic_DNA"/>
</dbReference>
<dbReference type="Gene3D" id="3.30.1120.10">
    <property type="match status" value="1"/>
</dbReference>
<keyword evidence="6" id="KW-0812">Transmembrane</keyword>
<keyword evidence="10" id="KW-1185">Reference proteome</keyword>
<evidence type="ECO:0000256" key="4">
    <source>
        <dbReference type="ARBA" id="ARBA00022801"/>
    </source>
</evidence>
<dbReference type="Gene3D" id="3.40.720.10">
    <property type="entry name" value="Alkaline Phosphatase, subunit A"/>
    <property type="match status" value="1"/>
</dbReference>
<organism evidence="9 10">
    <name type="scientific">Paralvinella palmiformis</name>
    <dbReference type="NCBI Taxonomy" id="53620"/>
    <lineage>
        <taxon>Eukaryota</taxon>
        <taxon>Metazoa</taxon>
        <taxon>Spiralia</taxon>
        <taxon>Lophotrochozoa</taxon>
        <taxon>Annelida</taxon>
        <taxon>Polychaeta</taxon>
        <taxon>Sedentaria</taxon>
        <taxon>Canalipalpata</taxon>
        <taxon>Terebellida</taxon>
        <taxon>Terebelliformia</taxon>
        <taxon>Alvinellidae</taxon>
        <taxon>Paralvinella</taxon>
    </lineage>
</organism>
<dbReference type="PROSITE" id="PS00523">
    <property type="entry name" value="SULFATASE_1"/>
    <property type="match status" value="1"/>
</dbReference>
<feature type="transmembrane region" description="Helical" evidence="6">
    <location>
        <begin position="199"/>
        <end position="222"/>
    </location>
</feature>
<evidence type="ECO:0000256" key="3">
    <source>
        <dbReference type="ARBA" id="ARBA00022723"/>
    </source>
</evidence>
<evidence type="ECO:0000256" key="2">
    <source>
        <dbReference type="ARBA" id="ARBA00008779"/>
    </source>
</evidence>
<comment type="similarity">
    <text evidence="2">Belongs to the sulfatase family.</text>
</comment>
<dbReference type="GO" id="GO:0046872">
    <property type="term" value="F:metal ion binding"/>
    <property type="evidence" value="ECO:0007669"/>
    <property type="project" value="UniProtKB-KW"/>
</dbReference>
<proteinExistence type="inferred from homology"/>
<dbReference type="InterPro" id="IPR024607">
    <property type="entry name" value="Sulfatase_CS"/>
</dbReference>
<evidence type="ECO:0000313" key="10">
    <source>
        <dbReference type="Proteomes" id="UP001208570"/>
    </source>
</evidence>
<dbReference type="Gene3D" id="1.10.287.550">
    <property type="entry name" value="Helix hairpin bin"/>
    <property type="match status" value="1"/>
</dbReference>
<keyword evidence="5" id="KW-0106">Calcium</keyword>
<keyword evidence="7" id="KW-0732">Signal</keyword>
<evidence type="ECO:0000256" key="5">
    <source>
        <dbReference type="ARBA" id="ARBA00022837"/>
    </source>
</evidence>
<feature type="chain" id="PRO_5042068660" description="Sulfatase N-terminal domain-containing protein" evidence="7">
    <location>
        <begin position="23"/>
        <end position="563"/>
    </location>
</feature>
<evidence type="ECO:0000256" key="1">
    <source>
        <dbReference type="ARBA" id="ARBA00001913"/>
    </source>
</evidence>
<evidence type="ECO:0000313" key="9">
    <source>
        <dbReference type="EMBL" id="KAK2162930.1"/>
    </source>
</evidence>
<keyword evidence="4" id="KW-0378">Hydrolase</keyword>
<feature type="transmembrane region" description="Helical" evidence="6">
    <location>
        <begin position="168"/>
        <end position="187"/>
    </location>
</feature>
<keyword evidence="6" id="KW-1133">Transmembrane helix</keyword>
<dbReference type="PANTHER" id="PTHR42693">
    <property type="entry name" value="ARYLSULFATASE FAMILY MEMBER"/>
    <property type="match status" value="1"/>
</dbReference>
<comment type="cofactor">
    <cofactor evidence="1">
        <name>Ca(2+)</name>
        <dbReference type="ChEBI" id="CHEBI:29108"/>
    </cofactor>
</comment>
<dbReference type="PANTHER" id="PTHR42693:SF49">
    <property type="entry name" value="SULFATASE N-TERMINAL DOMAIN-CONTAINING PROTEIN"/>
    <property type="match status" value="1"/>
</dbReference>
<keyword evidence="6" id="KW-0472">Membrane</keyword>
<feature type="domain" description="Sulfatase N-terminal" evidence="8">
    <location>
        <begin position="26"/>
        <end position="395"/>
    </location>
</feature>
<protein>
    <recommendedName>
        <fullName evidence="8">Sulfatase N-terminal domain-containing protein</fullName>
    </recommendedName>
</protein>
<dbReference type="Proteomes" id="UP001208570">
    <property type="component" value="Unassembled WGS sequence"/>
</dbReference>
<accession>A0AAD9K2V5</accession>
<keyword evidence="3" id="KW-0479">Metal-binding</keyword>
<comment type="caution">
    <text evidence="9">The sequence shown here is derived from an EMBL/GenBank/DDBJ whole genome shotgun (WGS) entry which is preliminary data.</text>
</comment>
<dbReference type="Pfam" id="PF14707">
    <property type="entry name" value="Sulfatase_C"/>
    <property type="match status" value="1"/>
</dbReference>